<feature type="chain" id="PRO_5031036914" evidence="9">
    <location>
        <begin position="24"/>
        <end position="1158"/>
    </location>
</feature>
<dbReference type="GO" id="GO:0090729">
    <property type="term" value="F:toxin activity"/>
    <property type="evidence" value="ECO:0007669"/>
    <property type="project" value="UniProtKB-KW"/>
</dbReference>
<feature type="compositionally biased region" description="Polar residues" evidence="8">
    <location>
        <begin position="756"/>
        <end position="765"/>
    </location>
</feature>
<dbReference type="AlphaFoldDB" id="A0A7W6IFQ6"/>
<evidence type="ECO:0000313" key="11">
    <source>
        <dbReference type="Proteomes" id="UP000519439"/>
    </source>
</evidence>
<evidence type="ECO:0000256" key="1">
    <source>
        <dbReference type="ARBA" id="ARBA00004370"/>
    </source>
</evidence>
<dbReference type="InterPro" id="IPR001343">
    <property type="entry name" value="Hemolysn_Ca-bd"/>
</dbReference>
<dbReference type="PANTHER" id="PTHR38340:SF1">
    <property type="entry name" value="S-LAYER PROTEIN"/>
    <property type="match status" value="1"/>
</dbReference>
<dbReference type="PRINTS" id="PR01488">
    <property type="entry name" value="RTXTOXINA"/>
</dbReference>
<dbReference type="PANTHER" id="PTHR38340">
    <property type="entry name" value="S-LAYER PROTEIN"/>
    <property type="match status" value="1"/>
</dbReference>
<dbReference type="EMBL" id="JACIDC010000007">
    <property type="protein sequence ID" value="MBB4040632.1"/>
    <property type="molecule type" value="Genomic_DNA"/>
</dbReference>
<keyword evidence="5" id="KW-0677">Repeat</keyword>
<dbReference type="InterPro" id="IPR018511">
    <property type="entry name" value="Hemolysin-typ_Ca-bd_CS"/>
</dbReference>
<dbReference type="InterPro" id="IPR011049">
    <property type="entry name" value="Serralysin-like_metalloprot_C"/>
</dbReference>
<name>A0A7W6IFQ6_9HYPH</name>
<evidence type="ECO:0000256" key="7">
    <source>
        <dbReference type="ARBA" id="ARBA00023136"/>
    </source>
</evidence>
<evidence type="ECO:0000313" key="10">
    <source>
        <dbReference type="EMBL" id="MBB4040632.1"/>
    </source>
</evidence>
<evidence type="ECO:0000256" key="4">
    <source>
        <dbReference type="ARBA" id="ARBA00022656"/>
    </source>
</evidence>
<reference evidence="10 11" key="1">
    <citation type="submission" date="2020-08" db="EMBL/GenBank/DDBJ databases">
        <title>Genomic Encyclopedia of Type Strains, Phase IV (KMG-IV): sequencing the most valuable type-strain genomes for metagenomic binning, comparative biology and taxonomic classification.</title>
        <authorList>
            <person name="Goeker M."/>
        </authorList>
    </citation>
    <scope>NUCLEOTIDE SEQUENCE [LARGE SCALE GENOMIC DNA]</scope>
    <source>
        <strain evidence="10 11">DSM 15743</strain>
    </source>
</reference>
<dbReference type="PRINTS" id="PR00313">
    <property type="entry name" value="CABNDNGRPT"/>
</dbReference>
<accession>A0A7W6IFQ6</accession>
<keyword evidence="4" id="KW-0800">Toxin</keyword>
<evidence type="ECO:0000256" key="3">
    <source>
        <dbReference type="ARBA" id="ARBA00022525"/>
    </source>
</evidence>
<gene>
    <name evidence="10" type="ORF">GGR34_002289</name>
</gene>
<organism evidence="10 11">
    <name type="scientific">Microvirga flocculans</name>
    <dbReference type="NCBI Taxonomy" id="217168"/>
    <lineage>
        <taxon>Bacteria</taxon>
        <taxon>Pseudomonadati</taxon>
        <taxon>Pseudomonadota</taxon>
        <taxon>Alphaproteobacteria</taxon>
        <taxon>Hyphomicrobiales</taxon>
        <taxon>Methylobacteriaceae</taxon>
        <taxon>Microvirga</taxon>
    </lineage>
</organism>
<feature type="region of interest" description="Disordered" evidence="8">
    <location>
        <begin position="864"/>
        <end position="889"/>
    </location>
</feature>
<dbReference type="GO" id="GO:0016020">
    <property type="term" value="C:membrane"/>
    <property type="evidence" value="ECO:0007669"/>
    <property type="project" value="UniProtKB-SubCell"/>
</dbReference>
<keyword evidence="6" id="KW-0843">Virulence</keyword>
<evidence type="ECO:0000256" key="6">
    <source>
        <dbReference type="ARBA" id="ARBA00023026"/>
    </source>
</evidence>
<protein>
    <submittedName>
        <fullName evidence="10">Ca2+-binding RTX toxin-like protein</fullName>
    </submittedName>
</protein>
<comment type="subcellular location">
    <subcellularLocation>
        <location evidence="1">Membrane</location>
    </subcellularLocation>
    <subcellularLocation>
        <location evidence="2">Secreted</location>
    </subcellularLocation>
</comment>
<dbReference type="InterPro" id="IPR050557">
    <property type="entry name" value="RTX_toxin/Mannuronan_C5-epim"/>
</dbReference>
<feature type="signal peptide" evidence="9">
    <location>
        <begin position="1"/>
        <end position="23"/>
    </location>
</feature>
<dbReference type="SUPFAM" id="SSF51120">
    <property type="entry name" value="beta-Roll"/>
    <property type="match status" value="9"/>
</dbReference>
<dbReference type="GO" id="GO:0005509">
    <property type="term" value="F:calcium ion binding"/>
    <property type="evidence" value="ECO:0007669"/>
    <property type="project" value="InterPro"/>
</dbReference>
<keyword evidence="9" id="KW-0732">Signal</keyword>
<evidence type="ECO:0000256" key="2">
    <source>
        <dbReference type="ARBA" id="ARBA00004613"/>
    </source>
</evidence>
<keyword evidence="7" id="KW-0472">Membrane</keyword>
<dbReference type="Gene3D" id="2.150.10.10">
    <property type="entry name" value="Serralysin-like metalloprotease, C-terminal"/>
    <property type="match status" value="7"/>
</dbReference>
<dbReference type="InterPro" id="IPR003995">
    <property type="entry name" value="RTX_toxin_determinant-A"/>
</dbReference>
<evidence type="ECO:0000256" key="5">
    <source>
        <dbReference type="ARBA" id="ARBA00022737"/>
    </source>
</evidence>
<evidence type="ECO:0000256" key="8">
    <source>
        <dbReference type="SAM" id="MobiDB-lite"/>
    </source>
</evidence>
<feature type="region of interest" description="Disordered" evidence="8">
    <location>
        <begin position="749"/>
        <end position="769"/>
    </location>
</feature>
<dbReference type="Proteomes" id="UP000519439">
    <property type="component" value="Unassembled WGS sequence"/>
</dbReference>
<dbReference type="RefSeq" id="WP_051435256.1">
    <property type="nucleotide sequence ID" value="NZ_JACIDC010000007.1"/>
</dbReference>
<keyword evidence="11" id="KW-1185">Reference proteome</keyword>
<evidence type="ECO:0000256" key="9">
    <source>
        <dbReference type="SAM" id="SignalP"/>
    </source>
</evidence>
<comment type="caution">
    <text evidence="10">The sequence shown here is derived from an EMBL/GenBank/DDBJ whole genome shotgun (WGS) entry which is preliminary data.</text>
</comment>
<sequence>MTVSKPRSSLFFASTLSSPAAFEAPTFPEANVLSLSASLSRSGTGRADRLFGTSGSDVLSGLGGNDLLDGRKGRDRMAGGTGNDTYIVDNAGDRVSEKAGGGTDTVKASIHWTLGAQVENLILTGRANLKGTGNSLANTLTGNSGHNTLDGKAGADRLAGGRGNDTYIVDNARDRVTEKAGEGTDTVRASVSYTLGSQVENLVLLGAAVSGRGNGLDNAITGNALANALSGEAGNDTLEGGAGNDTLDGGTGADRLVGGLGDDTYIVDNAADAVVEAAGGGSDAVSASVDYTLSDHVERLVLVGAALRGTGNAQANTIIGNADNNTLDGAGGADTLDGGAGNDVYAVDDAGDWIVEAEGGGIDTVRAAFDYTLGAHVENLVLLGSALSGTGNALDNAITGNGLANSLIGSEGNDTLDGGQGADTLEGGSGDDVYIVDHTDDTIVEAGESGSDTVRSSVDYVLGDHLEKLILIGAAVRGVGNNLDNNLIGNALANDLQGGGGNDVLDGGAGADRLEGGSGNDFYLVDDAGDEIVETEDGGYDTVHASTDYTIGDHVEWLVLVGGAIAGTGNGRNNLITGNDLGNSLSGADGDDTLEGGAGSDTLIGGLGRDSLVGGDGNDVYVIDGDTSDVIDERGGDEDIDTVRTTLRSYTLGDRIENLIIENDTESNSAIGNALANDITTGSNNDILSGGGGDDTLRGGHGNDTYFINQGDSNDVVVEEASGGRDRIYSSISYVLPDHVEELIVQSPDGSGLQGTGNDSNNTITGGIGNDTLFGGGGNDSLSGGGGGGTDSLVGGTGNDVYLVYREEDVVVELAGEGTDHVMSIAASFTLPDNVENLELVGTLGSTGYGNGLNNRLVGNGSNNLLEGRDGNDSLDGGSGSDTLTGGRGDDVYTIDNLDTLIEAIDEGTDTVRVGFSYTLRDNFENLEITGFQNIDGTGNAANNRIVGNSGHNILNGMGGTDTLIGGDGDDIYTVDSAAEVVIDTSGTDTLRAGFNFGTFNPDRSLTRTILLQDDLENLTLIGGTEVVVGLGNLGNNYIRGNAGTNVLDGVYGNDTLNGGAGDDILFGSLGATIFEYSDRVSVEKIRGFVPTEGDRIDLRPLRQAGLISSYDVGTERDPDNPSVFIYRIGTYSPSGNGKIFIQDTATTISNIHQYILF</sequence>
<dbReference type="Pfam" id="PF00353">
    <property type="entry name" value="HemolysinCabind"/>
    <property type="match status" value="12"/>
</dbReference>
<keyword evidence="3" id="KW-0964">Secreted</keyword>
<dbReference type="GO" id="GO:0005576">
    <property type="term" value="C:extracellular region"/>
    <property type="evidence" value="ECO:0007669"/>
    <property type="project" value="UniProtKB-SubCell"/>
</dbReference>
<dbReference type="PROSITE" id="PS00330">
    <property type="entry name" value="HEMOLYSIN_CALCIUM"/>
    <property type="match status" value="6"/>
</dbReference>
<proteinExistence type="predicted"/>